<name>A0A940S8G2_9PROT</name>
<dbReference type="SUPFAM" id="SSF53850">
    <property type="entry name" value="Periplasmic binding protein-like II"/>
    <property type="match status" value="1"/>
</dbReference>
<proteinExistence type="inferred from homology"/>
<reference evidence="3" key="1">
    <citation type="submission" date="2021-03" db="EMBL/GenBank/DDBJ databases">
        <authorList>
            <person name="So Y."/>
        </authorList>
    </citation>
    <scope>NUCLEOTIDE SEQUENCE</scope>
    <source>
        <strain evidence="3">SG15</strain>
    </source>
</reference>
<evidence type="ECO:0000256" key="2">
    <source>
        <dbReference type="SAM" id="SignalP"/>
    </source>
</evidence>
<feature type="chain" id="PRO_5037047193" evidence="2">
    <location>
        <begin position="24"/>
        <end position="329"/>
    </location>
</feature>
<evidence type="ECO:0000313" key="3">
    <source>
        <dbReference type="EMBL" id="MBP0496064.1"/>
    </source>
</evidence>
<dbReference type="InterPro" id="IPR005064">
    <property type="entry name" value="BUG"/>
</dbReference>
<dbReference type="AlphaFoldDB" id="A0A940S8G2"/>
<comment type="similarity">
    <text evidence="1">Belongs to the UPF0065 (bug) family.</text>
</comment>
<comment type="caution">
    <text evidence="3">The sequence shown here is derived from an EMBL/GenBank/DDBJ whole genome shotgun (WGS) entry which is preliminary data.</text>
</comment>
<dbReference type="PANTHER" id="PTHR42928">
    <property type="entry name" value="TRICARBOXYLATE-BINDING PROTEIN"/>
    <property type="match status" value="1"/>
</dbReference>
<dbReference type="PANTHER" id="PTHR42928:SF5">
    <property type="entry name" value="BLR1237 PROTEIN"/>
    <property type="match status" value="1"/>
</dbReference>
<feature type="signal peptide" evidence="2">
    <location>
        <begin position="1"/>
        <end position="23"/>
    </location>
</feature>
<dbReference type="InterPro" id="IPR042100">
    <property type="entry name" value="Bug_dom1"/>
</dbReference>
<dbReference type="RefSeq" id="WP_209376858.1">
    <property type="nucleotide sequence ID" value="NZ_JAGIZA010000026.1"/>
</dbReference>
<dbReference type="PIRSF" id="PIRSF017082">
    <property type="entry name" value="YflP"/>
    <property type="match status" value="1"/>
</dbReference>
<organism evidence="3 4">
    <name type="scientific">Roseomonas indoligenes</name>
    <dbReference type="NCBI Taxonomy" id="2820811"/>
    <lineage>
        <taxon>Bacteria</taxon>
        <taxon>Pseudomonadati</taxon>
        <taxon>Pseudomonadota</taxon>
        <taxon>Alphaproteobacteria</taxon>
        <taxon>Acetobacterales</taxon>
        <taxon>Roseomonadaceae</taxon>
        <taxon>Roseomonas</taxon>
    </lineage>
</organism>
<dbReference type="CDD" id="cd07012">
    <property type="entry name" value="PBP2_Bug_TTT"/>
    <property type="match status" value="1"/>
</dbReference>
<dbReference type="Proteomes" id="UP000677537">
    <property type="component" value="Unassembled WGS sequence"/>
</dbReference>
<keyword evidence="2" id="KW-0732">Signal</keyword>
<accession>A0A940S8G2</accession>
<protein>
    <submittedName>
        <fullName evidence="3">Tripartite tricarboxylate transporter substrate binding protein</fullName>
    </submittedName>
</protein>
<keyword evidence="4" id="KW-1185">Reference proteome</keyword>
<gene>
    <name evidence="3" type="ORF">J5Y10_25000</name>
</gene>
<evidence type="ECO:0000256" key="1">
    <source>
        <dbReference type="ARBA" id="ARBA00006987"/>
    </source>
</evidence>
<evidence type="ECO:0000313" key="4">
    <source>
        <dbReference type="Proteomes" id="UP000677537"/>
    </source>
</evidence>
<dbReference type="EMBL" id="JAGIZA010000026">
    <property type="protein sequence ID" value="MBP0496064.1"/>
    <property type="molecule type" value="Genomic_DNA"/>
</dbReference>
<dbReference type="Gene3D" id="3.40.190.10">
    <property type="entry name" value="Periplasmic binding protein-like II"/>
    <property type="match status" value="1"/>
</dbReference>
<sequence>MSSAVRASRRGALAGLLSLPALARAQSPWSASRPISLVVPFAAGGTTDVMARILAEPMGARLGQSVVVENVTGAGGNIGAERVARAAGDGHAALFAHVGVFSVNGHLYRRPGFDAARDFAPVGLVCTNPMVLLASARSGIADVEELVSRARRGDLRIATSGAGSTMHLAALQFLDAAHGRADLIPYRGGAPAVNDLLAGQVDVLVEQAFSAVPNSRGGLARALLVTGGRRLPVLPDVPTAAEVGLGGLDLEIWNALALPVAAPAPVRAAWEAALAAGLQDPEVQRRYEGLMGRIPAGDEATAAHLGRLIETDARRWGELLRHSSAARME</sequence>
<dbReference type="Gene3D" id="3.40.190.150">
    <property type="entry name" value="Bordetella uptake gene, domain 1"/>
    <property type="match status" value="1"/>
</dbReference>
<dbReference type="Pfam" id="PF03401">
    <property type="entry name" value="TctC"/>
    <property type="match status" value="1"/>
</dbReference>